<dbReference type="InterPro" id="IPR050300">
    <property type="entry name" value="GDXG_lipolytic_enzyme"/>
</dbReference>
<organism evidence="3 4">
    <name type="scientific">Actinoplanes couchii</name>
    <dbReference type="NCBI Taxonomy" id="403638"/>
    <lineage>
        <taxon>Bacteria</taxon>
        <taxon>Bacillati</taxon>
        <taxon>Actinomycetota</taxon>
        <taxon>Actinomycetes</taxon>
        <taxon>Micromonosporales</taxon>
        <taxon>Micromonosporaceae</taxon>
        <taxon>Actinoplanes</taxon>
    </lineage>
</organism>
<dbReference type="SUPFAM" id="SSF53474">
    <property type="entry name" value="alpha/beta-Hydrolases"/>
    <property type="match status" value="1"/>
</dbReference>
<sequence>MWIHGGGYVGGLPEHGQDFLEEMAHRLGAVIVSPDYRLAPENPYPAALNDCRDVLDWMHRHVDDVDSSQLLIGGNSAGAGLAAALALINRDQDHVPVLGQMLIYPMLDDRTVLRPADPWTGRYVWTPEQNAFGWRSVLGPDWPPGDPAIPAYAAPARATDLSGLPRAFVATGTLDLFLDENVDYARRLMRAGVPTGLHVEPGAVHGYLGMPGTRLGRKLRRTVTDTMAEWLSGR</sequence>
<feature type="domain" description="Alpha/beta hydrolase fold-3" evidence="2">
    <location>
        <begin position="1"/>
        <end position="208"/>
    </location>
</feature>
<accession>A0ABQ3XHG5</accession>
<proteinExistence type="predicted"/>
<evidence type="ECO:0000256" key="1">
    <source>
        <dbReference type="ARBA" id="ARBA00022801"/>
    </source>
</evidence>
<dbReference type="Gene3D" id="3.40.50.1820">
    <property type="entry name" value="alpha/beta hydrolase"/>
    <property type="match status" value="1"/>
</dbReference>
<evidence type="ECO:0000313" key="3">
    <source>
        <dbReference type="EMBL" id="GID57947.1"/>
    </source>
</evidence>
<dbReference type="InterPro" id="IPR013094">
    <property type="entry name" value="AB_hydrolase_3"/>
</dbReference>
<dbReference type="EMBL" id="BOMG01000078">
    <property type="protein sequence ID" value="GID57947.1"/>
    <property type="molecule type" value="Genomic_DNA"/>
</dbReference>
<dbReference type="InterPro" id="IPR029058">
    <property type="entry name" value="AB_hydrolase_fold"/>
</dbReference>
<dbReference type="PANTHER" id="PTHR48081">
    <property type="entry name" value="AB HYDROLASE SUPERFAMILY PROTEIN C4A8.06C"/>
    <property type="match status" value="1"/>
</dbReference>
<keyword evidence="4" id="KW-1185">Reference proteome</keyword>
<name>A0ABQ3XHG5_9ACTN</name>
<dbReference type="Pfam" id="PF07859">
    <property type="entry name" value="Abhydrolase_3"/>
    <property type="match status" value="1"/>
</dbReference>
<reference evidence="3 4" key="1">
    <citation type="submission" date="2021-01" db="EMBL/GenBank/DDBJ databases">
        <title>Whole genome shotgun sequence of Actinoplanes couchii NBRC 106145.</title>
        <authorList>
            <person name="Komaki H."/>
            <person name="Tamura T."/>
        </authorList>
    </citation>
    <scope>NUCLEOTIDE SEQUENCE [LARGE SCALE GENOMIC DNA]</scope>
    <source>
        <strain evidence="3 4">NBRC 106145</strain>
    </source>
</reference>
<evidence type="ECO:0000259" key="2">
    <source>
        <dbReference type="Pfam" id="PF07859"/>
    </source>
</evidence>
<keyword evidence="1" id="KW-0378">Hydrolase</keyword>
<gene>
    <name evidence="3" type="ORF">Aco03nite_063510</name>
</gene>
<dbReference type="Proteomes" id="UP000612282">
    <property type="component" value="Unassembled WGS sequence"/>
</dbReference>
<comment type="caution">
    <text evidence="3">The sequence shown here is derived from an EMBL/GenBank/DDBJ whole genome shotgun (WGS) entry which is preliminary data.</text>
</comment>
<protein>
    <recommendedName>
        <fullName evidence="2">Alpha/beta hydrolase fold-3 domain-containing protein</fullName>
    </recommendedName>
</protein>
<evidence type="ECO:0000313" key="4">
    <source>
        <dbReference type="Proteomes" id="UP000612282"/>
    </source>
</evidence>
<dbReference type="PANTHER" id="PTHR48081:SF8">
    <property type="entry name" value="ALPHA_BETA HYDROLASE FOLD-3 DOMAIN-CONTAINING PROTEIN-RELATED"/>
    <property type="match status" value="1"/>
</dbReference>